<comment type="caution">
    <text evidence="1">The sequence shown here is derived from an EMBL/GenBank/DDBJ whole genome shotgun (WGS) entry which is preliminary data.</text>
</comment>
<dbReference type="EMBL" id="JAVRJZ010000003">
    <property type="protein sequence ID" value="KAK2724598.1"/>
    <property type="molecule type" value="Genomic_DNA"/>
</dbReference>
<keyword evidence="2" id="KW-1185">Reference proteome</keyword>
<organism evidence="1 2">
    <name type="scientific">Artemia franciscana</name>
    <name type="common">Brine shrimp</name>
    <name type="synonym">Artemia sanfranciscana</name>
    <dbReference type="NCBI Taxonomy" id="6661"/>
    <lineage>
        <taxon>Eukaryota</taxon>
        <taxon>Metazoa</taxon>
        <taxon>Ecdysozoa</taxon>
        <taxon>Arthropoda</taxon>
        <taxon>Crustacea</taxon>
        <taxon>Branchiopoda</taxon>
        <taxon>Anostraca</taxon>
        <taxon>Artemiidae</taxon>
        <taxon>Artemia</taxon>
    </lineage>
</organism>
<gene>
    <name evidence="1" type="ORF">QYM36_001179</name>
</gene>
<name>A0AA88I8N9_ARTSF</name>
<evidence type="ECO:0000313" key="2">
    <source>
        <dbReference type="Proteomes" id="UP001187531"/>
    </source>
</evidence>
<dbReference type="AlphaFoldDB" id="A0AA88I8N9"/>
<dbReference type="Proteomes" id="UP001187531">
    <property type="component" value="Unassembled WGS sequence"/>
</dbReference>
<reference evidence="1" key="1">
    <citation type="submission" date="2023-07" db="EMBL/GenBank/DDBJ databases">
        <title>Chromosome-level genome assembly of Artemia franciscana.</title>
        <authorList>
            <person name="Jo E."/>
        </authorList>
    </citation>
    <scope>NUCLEOTIDE SEQUENCE</scope>
    <source>
        <tissue evidence="1">Whole body</tissue>
    </source>
</reference>
<accession>A0AA88I8N9</accession>
<evidence type="ECO:0000313" key="1">
    <source>
        <dbReference type="EMBL" id="KAK2724598.1"/>
    </source>
</evidence>
<proteinExistence type="predicted"/>
<feature type="non-terminal residue" evidence="1">
    <location>
        <position position="65"/>
    </location>
</feature>
<sequence length="65" mass="7275">RSGTTKSTGKSSSNIEAICSYVEWNSKVMFPETIGKTLTIKADIVTCKKYQEELLGIVLYVREKT</sequence>
<feature type="non-terminal residue" evidence="1">
    <location>
        <position position="1"/>
    </location>
</feature>
<protein>
    <submittedName>
        <fullName evidence="1">Uncharacterized protein</fullName>
    </submittedName>
</protein>